<dbReference type="EMBL" id="VUJX02000003">
    <property type="protein sequence ID" value="KAL0938394.1"/>
    <property type="molecule type" value="Genomic_DNA"/>
</dbReference>
<comment type="caution">
    <text evidence="1">The sequence shown here is derived from an EMBL/GenBank/DDBJ whole genome shotgun (WGS) entry which is preliminary data.</text>
</comment>
<accession>A0ACC3Z2U0</accession>
<organism evidence="1 2">
    <name type="scientific">Colletotrichum truncatum</name>
    <name type="common">Anthracnose fungus</name>
    <name type="synonym">Colletotrichum capsici</name>
    <dbReference type="NCBI Taxonomy" id="5467"/>
    <lineage>
        <taxon>Eukaryota</taxon>
        <taxon>Fungi</taxon>
        <taxon>Dikarya</taxon>
        <taxon>Ascomycota</taxon>
        <taxon>Pezizomycotina</taxon>
        <taxon>Sordariomycetes</taxon>
        <taxon>Hypocreomycetidae</taxon>
        <taxon>Glomerellales</taxon>
        <taxon>Glomerellaceae</taxon>
        <taxon>Colletotrichum</taxon>
        <taxon>Colletotrichum truncatum species complex</taxon>
    </lineage>
</organism>
<gene>
    <name evidence="1" type="ORF">CTRU02_205004</name>
</gene>
<evidence type="ECO:0000313" key="1">
    <source>
        <dbReference type="EMBL" id="KAL0938394.1"/>
    </source>
</evidence>
<name>A0ACC3Z2U0_COLTU</name>
<dbReference type="Proteomes" id="UP000805649">
    <property type="component" value="Unassembled WGS sequence"/>
</dbReference>
<proteinExistence type="predicted"/>
<keyword evidence="2" id="KW-1185">Reference proteome</keyword>
<reference evidence="1 2" key="1">
    <citation type="journal article" date="2020" name="Phytopathology">
        <title>Genome Sequence Resources of Colletotrichum truncatum, C. plurivorum, C. musicola, and C. sojae: Four Species Pathogenic to Soybean (Glycine max).</title>
        <authorList>
            <person name="Rogerio F."/>
            <person name="Boufleur T.R."/>
            <person name="Ciampi-Guillardi M."/>
            <person name="Sukno S.A."/>
            <person name="Thon M.R."/>
            <person name="Massola Junior N.S."/>
            <person name="Baroncelli R."/>
        </authorList>
    </citation>
    <scope>NUCLEOTIDE SEQUENCE [LARGE SCALE GENOMIC DNA]</scope>
    <source>
        <strain evidence="1 2">CMES1059</strain>
    </source>
</reference>
<sequence length="503" mass="56158">MSDPGKATATHGLEIRGEMFTDPDAHLSEEERAKLVSLLSGLDLLSQNVLTQKQEHRLAQLCILYLLAFLDRTNIGNAKIAGLNEDLHLTQRQYNATLTIFFVSYAVFEPLTNILLKRLRPSIFIPVIMILWGTCMVSMGFVHNWEGLMVARWFLGLTEAGLFPGVNYYLSCWYRRSEFGIRAAVFFSAAALSGSFGGALAAGLEQMNGIGNLAGWSWIFILEGLLTVVFGVASFWMVHDFPDEAKFLSPDDRARVIRRLKADQQASAVYEEFKMKYFWQAMADWKMWMAMVIYMGCDMPLYAFSLFLPTIINDLGWNTSTVRSQLMTVPPYAVAAVFTIIVGWVADKTRQRGLCNVFVSLIGIAGFVILITTESPKVKYAGTFLGAMALYPCISNTITWVANNTEGVYKRGVVLGFVIGWGNLSGIISSNIYFNGPQFTEGHGVVLAYLSLCLCLGSLLMTVSLKVENAKRKQGKRDHWAVGKTEKEIEALGDMRPRFQYTL</sequence>
<evidence type="ECO:0000313" key="2">
    <source>
        <dbReference type="Proteomes" id="UP000805649"/>
    </source>
</evidence>
<protein>
    <submittedName>
        <fullName evidence="1">Major facilitator superfamily transporter</fullName>
    </submittedName>
</protein>